<evidence type="ECO:0000256" key="2">
    <source>
        <dbReference type="ARBA" id="ARBA00022475"/>
    </source>
</evidence>
<evidence type="ECO:0000256" key="5">
    <source>
        <dbReference type="ARBA" id="ARBA00022801"/>
    </source>
</evidence>
<dbReference type="InterPro" id="IPR013426">
    <property type="entry name" value="EpsH-like"/>
</dbReference>
<dbReference type="Proteomes" id="UP000245916">
    <property type="component" value="Unassembled WGS sequence"/>
</dbReference>
<feature type="transmembrane region" description="Helical" evidence="8">
    <location>
        <begin position="80"/>
        <end position="98"/>
    </location>
</feature>
<sequence>MTAWLPIRAAAGEMDRGWRVHLIALGCLAGGILILFHRDAADLVAVWLTRSTYNHCALILPIIGWLAWQRWPALKRLKPSAWWPGLLLVGAGAFLWLLGEAGFAAIARQAALILLVQGAVITCLGKAVSRALAFPIAYGLFMVPIGDELMPAMQTLTAEISMVLLGLVGVPAHIEGVFITTPSGYFEVAEACSGVEFLIAMVALGALVANLCFTSWKRRVLFMIAAVVIPIVANGIRAWGTIYIAHLTDIEFAASFDHVIYGWFFFAFIIAVLMAASWRFFDRKIDDPWFDPDTLQADKPGSSFAVIRTAAAAFAIAAFPLAWSTAIASAGHQAAPASYSLPDVPGWQQVPRESGRPWQPHFAGADALRIARYRNAKGQEVDLVVAVFSRQEEGREIVAFGQGAIGPQARWAWTASGTPVPGGRSDRIASHGSVREVLSFYRVGGILTGSDYRVKLETVKARLFGGPQRAVAVLVSAEAPADGVSPRPAIDAFLADLGPIAALADRAAGL</sequence>
<evidence type="ECO:0000256" key="8">
    <source>
        <dbReference type="SAM" id="Phobius"/>
    </source>
</evidence>
<feature type="transmembrane region" description="Helical" evidence="8">
    <location>
        <begin position="155"/>
        <end position="174"/>
    </location>
</feature>
<proteinExistence type="predicted"/>
<feature type="transmembrane region" description="Helical" evidence="8">
    <location>
        <begin position="220"/>
        <end position="240"/>
    </location>
</feature>
<dbReference type="OrthoDB" id="9797363at2"/>
<dbReference type="EMBL" id="QFFF01000002">
    <property type="protein sequence ID" value="PWG01142.1"/>
    <property type="molecule type" value="Genomic_DNA"/>
</dbReference>
<dbReference type="RefSeq" id="WP_109272204.1">
    <property type="nucleotide sequence ID" value="NZ_QFFF01000002.1"/>
</dbReference>
<evidence type="ECO:0000256" key="4">
    <source>
        <dbReference type="ARBA" id="ARBA00022692"/>
    </source>
</evidence>
<feature type="transmembrane region" description="Helical" evidence="8">
    <location>
        <begin position="20"/>
        <end position="37"/>
    </location>
</feature>
<evidence type="ECO:0000259" key="9">
    <source>
        <dbReference type="Pfam" id="PF11984"/>
    </source>
</evidence>
<dbReference type="GO" id="GO:0006508">
    <property type="term" value="P:proteolysis"/>
    <property type="evidence" value="ECO:0007669"/>
    <property type="project" value="UniProtKB-KW"/>
</dbReference>
<dbReference type="Pfam" id="PF11984">
    <property type="entry name" value="DUF3485"/>
    <property type="match status" value="1"/>
</dbReference>
<comment type="subcellular location">
    <subcellularLocation>
        <location evidence="1">Cell membrane</location>
        <topology evidence="1">Multi-pass membrane protein</topology>
    </subcellularLocation>
</comment>
<feature type="transmembrane region" description="Helical" evidence="8">
    <location>
        <begin position="52"/>
        <end position="68"/>
    </location>
</feature>
<organism evidence="10 11">
    <name type="scientific">Allosphingosinicella humi</name>
    <dbReference type="NCBI Taxonomy" id="2068657"/>
    <lineage>
        <taxon>Bacteria</taxon>
        <taxon>Pseudomonadati</taxon>
        <taxon>Pseudomonadota</taxon>
        <taxon>Alphaproteobacteria</taxon>
        <taxon>Sphingomonadales</taxon>
        <taxon>Sphingomonadaceae</taxon>
        <taxon>Allosphingosinicella</taxon>
    </lineage>
</organism>
<feature type="domain" description="Methanolan biosynthesis EpsI" evidence="9">
    <location>
        <begin position="311"/>
        <end position="499"/>
    </location>
</feature>
<evidence type="ECO:0000256" key="6">
    <source>
        <dbReference type="ARBA" id="ARBA00022989"/>
    </source>
</evidence>
<reference evidence="10 11" key="1">
    <citation type="submission" date="2018-05" db="EMBL/GenBank/DDBJ databases">
        <title>Genome of Sphingosinicella humi QZX222.</title>
        <authorList>
            <person name="Qiao Z."/>
            <person name="Wang G."/>
        </authorList>
    </citation>
    <scope>NUCLEOTIDE SEQUENCE [LARGE SCALE GENOMIC DNA]</scope>
    <source>
        <strain evidence="10 11">QZX222</strain>
    </source>
</reference>
<dbReference type="NCBIfam" id="TIGR04178">
    <property type="entry name" value="exo_archaeo"/>
    <property type="match status" value="1"/>
</dbReference>
<dbReference type="InterPro" id="IPR019127">
    <property type="entry name" value="Exosortase"/>
</dbReference>
<dbReference type="NCBIfam" id="TIGR02914">
    <property type="entry name" value="EpsI_fam"/>
    <property type="match status" value="1"/>
</dbReference>
<dbReference type="NCBIfam" id="TIGR02602">
    <property type="entry name" value="8TM_EpsH"/>
    <property type="match status" value="1"/>
</dbReference>
<feature type="transmembrane region" description="Helical" evidence="8">
    <location>
        <begin position="302"/>
        <end position="323"/>
    </location>
</feature>
<keyword evidence="4 8" id="KW-0812">Transmembrane</keyword>
<gene>
    <name evidence="10" type="ORF">DF286_13415</name>
</gene>
<keyword evidence="3" id="KW-0645">Protease</keyword>
<dbReference type="GO" id="GO:0008233">
    <property type="term" value="F:peptidase activity"/>
    <property type="evidence" value="ECO:0007669"/>
    <property type="project" value="UniProtKB-KW"/>
</dbReference>
<dbReference type="InterPro" id="IPR014263">
    <property type="entry name" value="Methanolan_biosynth_EpsI"/>
</dbReference>
<dbReference type="Pfam" id="PF09721">
    <property type="entry name" value="Exosortase_EpsH"/>
    <property type="match status" value="1"/>
</dbReference>
<protein>
    <submittedName>
        <fullName evidence="10">EpsI domain-containing exosortase</fullName>
    </submittedName>
</protein>
<dbReference type="InterPro" id="IPR017540">
    <property type="entry name" value="Exosortase-1"/>
</dbReference>
<feature type="transmembrane region" description="Helical" evidence="8">
    <location>
        <begin position="260"/>
        <end position="281"/>
    </location>
</feature>
<evidence type="ECO:0000313" key="11">
    <source>
        <dbReference type="Proteomes" id="UP000245916"/>
    </source>
</evidence>
<feature type="transmembrane region" description="Helical" evidence="8">
    <location>
        <begin position="110"/>
        <end position="143"/>
    </location>
</feature>
<keyword evidence="5" id="KW-0378">Hydrolase</keyword>
<comment type="caution">
    <text evidence="10">The sequence shown here is derived from an EMBL/GenBank/DDBJ whole genome shotgun (WGS) entry which is preliminary data.</text>
</comment>
<dbReference type="GO" id="GO:0005886">
    <property type="term" value="C:plasma membrane"/>
    <property type="evidence" value="ECO:0007669"/>
    <property type="project" value="UniProtKB-SubCell"/>
</dbReference>
<name>A0A2U2IYH3_9SPHN</name>
<keyword evidence="2" id="KW-1003">Cell membrane</keyword>
<dbReference type="InterPro" id="IPR026392">
    <property type="entry name" value="Exo/Archaeosortase_dom"/>
</dbReference>
<keyword evidence="6 8" id="KW-1133">Transmembrane helix</keyword>
<keyword evidence="7 8" id="KW-0472">Membrane</keyword>
<keyword evidence="11" id="KW-1185">Reference proteome</keyword>
<evidence type="ECO:0000256" key="7">
    <source>
        <dbReference type="ARBA" id="ARBA00023136"/>
    </source>
</evidence>
<dbReference type="NCBIfam" id="TIGR03109">
    <property type="entry name" value="exosort_XrtA"/>
    <property type="match status" value="1"/>
</dbReference>
<evidence type="ECO:0000256" key="1">
    <source>
        <dbReference type="ARBA" id="ARBA00004651"/>
    </source>
</evidence>
<accession>A0A2U2IYH3</accession>
<evidence type="ECO:0000256" key="3">
    <source>
        <dbReference type="ARBA" id="ARBA00022670"/>
    </source>
</evidence>
<dbReference type="AlphaFoldDB" id="A0A2U2IYH3"/>
<feature type="transmembrane region" description="Helical" evidence="8">
    <location>
        <begin position="194"/>
        <end position="213"/>
    </location>
</feature>
<evidence type="ECO:0000313" key="10">
    <source>
        <dbReference type="EMBL" id="PWG01142.1"/>
    </source>
</evidence>